<feature type="transmembrane region" description="Helical" evidence="11">
    <location>
        <begin position="170"/>
        <end position="193"/>
    </location>
</feature>
<dbReference type="InterPro" id="IPR036097">
    <property type="entry name" value="HisK_dim/P_sf"/>
</dbReference>
<evidence type="ECO:0000259" key="13">
    <source>
        <dbReference type="PROSITE" id="PS50885"/>
    </source>
</evidence>
<evidence type="ECO:0000259" key="12">
    <source>
        <dbReference type="PROSITE" id="PS50109"/>
    </source>
</evidence>
<comment type="caution">
    <text evidence="14">The sequence shown here is derived from an EMBL/GenBank/DDBJ whole genome shotgun (WGS) entry which is preliminary data.</text>
</comment>
<dbReference type="Gene3D" id="3.30.565.10">
    <property type="entry name" value="Histidine kinase-like ATPase, C-terminal domain"/>
    <property type="match status" value="1"/>
</dbReference>
<evidence type="ECO:0000256" key="2">
    <source>
        <dbReference type="ARBA" id="ARBA00004370"/>
    </source>
</evidence>
<dbReference type="PROSITE" id="PS50109">
    <property type="entry name" value="HIS_KIN"/>
    <property type="match status" value="1"/>
</dbReference>
<dbReference type="GO" id="GO:0005886">
    <property type="term" value="C:plasma membrane"/>
    <property type="evidence" value="ECO:0007669"/>
    <property type="project" value="TreeGrafter"/>
</dbReference>
<evidence type="ECO:0000256" key="5">
    <source>
        <dbReference type="ARBA" id="ARBA00022679"/>
    </source>
</evidence>
<evidence type="ECO:0000256" key="7">
    <source>
        <dbReference type="ARBA" id="ARBA00022777"/>
    </source>
</evidence>
<evidence type="ECO:0000313" key="14">
    <source>
        <dbReference type="EMBL" id="RDH88388.1"/>
    </source>
</evidence>
<reference evidence="14 15" key="1">
    <citation type="journal article" date="2018" name="ISME J.">
        <title>Endosymbiont genomes yield clues of tubeworm success.</title>
        <authorList>
            <person name="Li Y."/>
            <person name="Liles M.R."/>
            <person name="Halanych K.M."/>
        </authorList>
    </citation>
    <scope>NUCLEOTIDE SEQUENCE [LARGE SCALE GENOMIC DNA]</scope>
    <source>
        <strain evidence="14">A1462</strain>
    </source>
</reference>
<evidence type="ECO:0000256" key="4">
    <source>
        <dbReference type="ARBA" id="ARBA00022553"/>
    </source>
</evidence>
<dbReference type="CDD" id="cd00082">
    <property type="entry name" value="HisKA"/>
    <property type="match status" value="1"/>
</dbReference>
<dbReference type="EMBL" id="QFXE01000001">
    <property type="protein sequence ID" value="RDH88388.1"/>
    <property type="molecule type" value="Genomic_DNA"/>
</dbReference>
<dbReference type="InterPro" id="IPR004358">
    <property type="entry name" value="Sig_transdc_His_kin-like_C"/>
</dbReference>
<dbReference type="InterPro" id="IPR003660">
    <property type="entry name" value="HAMP_dom"/>
</dbReference>
<evidence type="ECO:0000256" key="11">
    <source>
        <dbReference type="SAM" id="Phobius"/>
    </source>
</evidence>
<evidence type="ECO:0000313" key="15">
    <source>
        <dbReference type="Proteomes" id="UP000254771"/>
    </source>
</evidence>
<dbReference type="InterPro" id="IPR003661">
    <property type="entry name" value="HisK_dim/P_dom"/>
</dbReference>
<evidence type="ECO:0000256" key="3">
    <source>
        <dbReference type="ARBA" id="ARBA00012438"/>
    </source>
</evidence>
<keyword evidence="15" id="KW-1185">Reference proteome</keyword>
<name>A0A370DT25_9GAMM</name>
<evidence type="ECO:0000256" key="8">
    <source>
        <dbReference type="ARBA" id="ARBA00022989"/>
    </source>
</evidence>
<dbReference type="SMART" id="SM00387">
    <property type="entry name" value="HATPase_c"/>
    <property type="match status" value="1"/>
</dbReference>
<keyword evidence="7 14" id="KW-0418">Kinase</keyword>
<proteinExistence type="predicted"/>
<keyword evidence="4" id="KW-0597">Phosphoprotein</keyword>
<comment type="subcellular location">
    <subcellularLocation>
        <location evidence="2">Membrane</location>
    </subcellularLocation>
</comment>
<dbReference type="PANTHER" id="PTHR45436:SF4">
    <property type="entry name" value="SENSOR PROTEIN PHOQ"/>
    <property type="match status" value="1"/>
</dbReference>
<accession>A0A370DT25</accession>
<sequence length="450" mass="48802">MNLSIHIRLLLAASLVLTAFLGLTGVALDKAFRSSAEKALRESLQASVYALLAAAGEDDQGRLTMPEILSDPRFNLPDSGFYAEVHSPDISFDWRSASAVGRHLNIGEPSVEPGERRFSQVRSGNGGEVVALSFGVSWEDFDGVETQYVLSVVEDMQPHQVQITTFRNTLFYWLGGAALVLLLAQGGVLRWGLFPLRKVSDELSDIESGGSDQLKGVYPQELTGLTDNINSLIRQAQSRQQRYRDSLGDLAHSLKTPLAILQGMAELPETGDRNESRQLAEQVDRMNQIVSHQLQRAAASGRSTLALSTPVEAAVERIAITLSKVYLEKGIRWELDLPDDLGFPGDEGDLMEFMGNLMDNAWKYGSQRVRISGLATGDGIELHVEDDGAGIPQAQAESVLQRGRRMDEQQPGQGIGLAVVSDIISAYGGELIVGKSVLGGADLVALIPNH</sequence>
<keyword evidence="6 11" id="KW-0812">Transmembrane</keyword>
<keyword evidence="5" id="KW-0808">Transferase</keyword>
<dbReference type="InterPro" id="IPR050428">
    <property type="entry name" value="TCS_sensor_his_kinase"/>
</dbReference>
<dbReference type="Proteomes" id="UP000254771">
    <property type="component" value="Unassembled WGS sequence"/>
</dbReference>
<dbReference type="InterPro" id="IPR036890">
    <property type="entry name" value="HATPase_C_sf"/>
</dbReference>
<evidence type="ECO:0000256" key="6">
    <source>
        <dbReference type="ARBA" id="ARBA00022692"/>
    </source>
</evidence>
<dbReference type="Pfam" id="PF00512">
    <property type="entry name" value="HisKA"/>
    <property type="match status" value="1"/>
</dbReference>
<dbReference type="GO" id="GO:0000155">
    <property type="term" value="F:phosphorelay sensor kinase activity"/>
    <property type="evidence" value="ECO:0007669"/>
    <property type="project" value="InterPro"/>
</dbReference>
<dbReference type="EC" id="2.7.13.3" evidence="3"/>
<keyword evidence="9" id="KW-0902">Two-component regulatory system</keyword>
<dbReference type="PROSITE" id="PS50885">
    <property type="entry name" value="HAMP"/>
    <property type="match status" value="1"/>
</dbReference>
<dbReference type="GO" id="GO:0005524">
    <property type="term" value="F:ATP binding"/>
    <property type="evidence" value="ECO:0007669"/>
    <property type="project" value="UniProtKB-KW"/>
</dbReference>
<organism evidence="14 15">
    <name type="scientific">endosymbiont of Escarpia spicata</name>
    <dbReference type="NCBI Taxonomy" id="2200908"/>
    <lineage>
        <taxon>Bacteria</taxon>
        <taxon>Pseudomonadati</taxon>
        <taxon>Pseudomonadota</taxon>
        <taxon>Gammaproteobacteria</taxon>
        <taxon>sulfur-oxidizing symbionts</taxon>
    </lineage>
</organism>
<evidence type="ECO:0000256" key="10">
    <source>
        <dbReference type="ARBA" id="ARBA00023136"/>
    </source>
</evidence>
<dbReference type="InterPro" id="IPR003594">
    <property type="entry name" value="HATPase_dom"/>
</dbReference>
<feature type="domain" description="HAMP" evidence="13">
    <location>
        <begin position="190"/>
        <end position="241"/>
    </location>
</feature>
<dbReference type="Gene3D" id="1.10.287.130">
    <property type="match status" value="1"/>
</dbReference>
<dbReference type="PANTHER" id="PTHR45436">
    <property type="entry name" value="SENSOR HISTIDINE KINASE YKOH"/>
    <property type="match status" value="1"/>
</dbReference>
<keyword evidence="8 11" id="KW-1133">Transmembrane helix</keyword>
<dbReference type="AlphaFoldDB" id="A0A370DT25"/>
<gene>
    <name evidence="14" type="ORF">DIZ78_00135</name>
</gene>
<dbReference type="InterPro" id="IPR005467">
    <property type="entry name" value="His_kinase_dom"/>
</dbReference>
<keyword evidence="10 11" id="KW-0472">Membrane</keyword>
<evidence type="ECO:0000256" key="1">
    <source>
        <dbReference type="ARBA" id="ARBA00000085"/>
    </source>
</evidence>
<comment type="catalytic activity">
    <reaction evidence="1">
        <text>ATP + protein L-histidine = ADP + protein N-phospho-L-histidine.</text>
        <dbReference type="EC" id="2.7.13.3"/>
    </reaction>
</comment>
<evidence type="ECO:0000256" key="9">
    <source>
        <dbReference type="ARBA" id="ARBA00023012"/>
    </source>
</evidence>
<dbReference type="PRINTS" id="PR00344">
    <property type="entry name" value="BCTRLSENSOR"/>
</dbReference>
<protein>
    <recommendedName>
        <fullName evidence="3">histidine kinase</fullName>
        <ecNumber evidence="3">2.7.13.3</ecNumber>
    </recommendedName>
</protein>
<dbReference type="SUPFAM" id="SSF55874">
    <property type="entry name" value="ATPase domain of HSP90 chaperone/DNA topoisomerase II/histidine kinase"/>
    <property type="match status" value="1"/>
</dbReference>
<dbReference type="Pfam" id="PF02518">
    <property type="entry name" value="HATPase_c"/>
    <property type="match status" value="1"/>
</dbReference>
<dbReference type="SUPFAM" id="SSF47384">
    <property type="entry name" value="Homodimeric domain of signal transducing histidine kinase"/>
    <property type="match status" value="1"/>
</dbReference>
<feature type="domain" description="Histidine kinase" evidence="12">
    <location>
        <begin position="249"/>
        <end position="450"/>
    </location>
</feature>